<keyword evidence="2" id="KW-1185">Reference proteome</keyword>
<dbReference type="RefSeq" id="WP_175490668.1">
    <property type="nucleotide sequence ID" value="NZ_FOTS01000063.1"/>
</dbReference>
<organism evidence="1 2">
    <name type="scientific">Pelosinus propionicus DSM 13327</name>
    <dbReference type="NCBI Taxonomy" id="1123291"/>
    <lineage>
        <taxon>Bacteria</taxon>
        <taxon>Bacillati</taxon>
        <taxon>Bacillota</taxon>
        <taxon>Negativicutes</taxon>
        <taxon>Selenomonadales</taxon>
        <taxon>Sporomusaceae</taxon>
        <taxon>Pelosinus</taxon>
    </lineage>
</organism>
<dbReference type="InterPro" id="IPR013320">
    <property type="entry name" value="ConA-like_dom_sf"/>
</dbReference>
<accession>A0A1I4PH88</accession>
<evidence type="ECO:0000313" key="1">
    <source>
        <dbReference type="EMBL" id="SFM26916.1"/>
    </source>
</evidence>
<sequence length="272" mass="29818">MYEMDQYTVSLLHFEDGIKDESGKVWAAKNGANVSSELGEFSGVLSLNGSGQYITTPSNTELTFGGDYTVDFWVYMAAIPSVDYVVYASTVTGGISASISTTKIAFGKCLIGDELIANVTVPIKEWVHIAITRASNIARIFMNGAQVASGTVTTSYPQGGLNIGVDGNNSSFPLNGYIDEFRISNIARWTSDFQPDSPQPSTGSGLLRITMNDSSEREYRLSIVEIEKFIKWYDRTVGTGNTCYAFDDIVDLSKEYLSFEKIISFKVIPLKD</sequence>
<dbReference type="Gene3D" id="2.60.120.200">
    <property type="match status" value="1"/>
</dbReference>
<keyword evidence="1" id="KW-0430">Lectin</keyword>
<dbReference type="GO" id="GO:0030246">
    <property type="term" value="F:carbohydrate binding"/>
    <property type="evidence" value="ECO:0007669"/>
    <property type="project" value="UniProtKB-KW"/>
</dbReference>
<dbReference type="STRING" id="1123291.SAMN04490355_106327"/>
<gene>
    <name evidence="1" type="ORF">SAMN04490355_106327</name>
</gene>
<reference evidence="2" key="1">
    <citation type="submission" date="2016-10" db="EMBL/GenBank/DDBJ databases">
        <authorList>
            <person name="Varghese N."/>
            <person name="Submissions S."/>
        </authorList>
    </citation>
    <scope>NUCLEOTIDE SEQUENCE [LARGE SCALE GENOMIC DNA]</scope>
    <source>
        <strain evidence="2">DSM 13327</strain>
    </source>
</reference>
<protein>
    <submittedName>
        <fullName evidence="1">Concanavalin A-like lectin/glucanases superfamily protein</fullName>
    </submittedName>
</protein>
<dbReference type="EMBL" id="FOTS01000063">
    <property type="protein sequence ID" value="SFM26916.1"/>
    <property type="molecule type" value="Genomic_DNA"/>
</dbReference>
<proteinExistence type="predicted"/>
<name>A0A1I4PH88_9FIRM</name>
<dbReference type="AlphaFoldDB" id="A0A1I4PH88"/>
<dbReference type="Proteomes" id="UP000199520">
    <property type="component" value="Unassembled WGS sequence"/>
</dbReference>
<dbReference type="SUPFAM" id="SSF49899">
    <property type="entry name" value="Concanavalin A-like lectins/glucanases"/>
    <property type="match status" value="1"/>
</dbReference>
<evidence type="ECO:0000313" key="2">
    <source>
        <dbReference type="Proteomes" id="UP000199520"/>
    </source>
</evidence>
<dbReference type="Pfam" id="PF13385">
    <property type="entry name" value="Laminin_G_3"/>
    <property type="match status" value="1"/>
</dbReference>